<dbReference type="EMBL" id="AMEQ01000010">
    <property type="protein sequence ID" value="EKY02815.1"/>
    <property type="molecule type" value="Genomic_DNA"/>
</dbReference>
<comment type="caution">
    <text evidence="1">The sequence shown here is derived from an EMBL/GenBank/DDBJ whole genome shotgun (WGS) entry which is preliminary data.</text>
</comment>
<organism evidence="1 2">
    <name type="scientific">Porphyromonas catoniae F0037</name>
    <dbReference type="NCBI Taxonomy" id="1127696"/>
    <lineage>
        <taxon>Bacteria</taxon>
        <taxon>Pseudomonadati</taxon>
        <taxon>Bacteroidota</taxon>
        <taxon>Bacteroidia</taxon>
        <taxon>Bacteroidales</taxon>
        <taxon>Porphyromonadaceae</taxon>
        <taxon>Porphyromonas</taxon>
    </lineage>
</organism>
<dbReference type="RefSeq" id="WP_005468397.1">
    <property type="nucleotide sequence ID" value="NZ_KB291042.1"/>
</dbReference>
<dbReference type="AlphaFoldDB" id="L1NHU7"/>
<reference evidence="1 2" key="1">
    <citation type="submission" date="2012-05" db="EMBL/GenBank/DDBJ databases">
        <authorList>
            <person name="Weinstock G."/>
            <person name="Sodergren E."/>
            <person name="Lobos E.A."/>
            <person name="Fulton L."/>
            <person name="Fulton R."/>
            <person name="Courtney L."/>
            <person name="Fronick C."/>
            <person name="O'Laughlin M."/>
            <person name="Godfrey J."/>
            <person name="Wilson R.M."/>
            <person name="Miner T."/>
            <person name="Farmer C."/>
            <person name="Delehaunty K."/>
            <person name="Cordes M."/>
            <person name="Minx P."/>
            <person name="Tomlinson C."/>
            <person name="Chen J."/>
            <person name="Wollam A."/>
            <person name="Pepin K.H."/>
            <person name="Bhonagiri V."/>
            <person name="Zhang X."/>
            <person name="Suruliraj S."/>
            <person name="Warren W."/>
            <person name="Mitreva M."/>
            <person name="Mardis E.R."/>
            <person name="Wilson R.K."/>
        </authorList>
    </citation>
    <scope>NUCLEOTIDE SEQUENCE [LARGE SCALE GENOMIC DNA]</scope>
    <source>
        <strain evidence="1 2">F0037</strain>
    </source>
</reference>
<evidence type="ECO:0008006" key="3">
    <source>
        <dbReference type="Google" id="ProtNLM"/>
    </source>
</evidence>
<gene>
    <name evidence="1" type="ORF">HMPREF9134_00259</name>
</gene>
<dbReference type="HOGENOM" id="CLU_899826_0_0_10"/>
<proteinExistence type="predicted"/>
<evidence type="ECO:0000313" key="1">
    <source>
        <dbReference type="EMBL" id="EKY02815.1"/>
    </source>
</evidence>
<protein>
    <recommendedName>
        <fullName evidence="3">DUF4249 domain-containing protein</fullName>
    </recommendedName>
</protein>
<accession>L1NHU7</accession>
<evidence type="ECO:0000313" key="2">
    <source>
        <dbReference type="Proteomes" id="UP000010408"/>
    </source>
</evidence>
<dbReference type="Proteomes" id="UP000010408">
    <property type="component" value="Unassembled WGS sequence"/>
</dbReference>
<name>L1NHU7_9PORP</name>
<dbReference type="PROSITE" id="PS51257">
    <property type="entry name" value="PROKAR_LIPOPROTEIN"/>
    <property type="match status" value="1"/>
</dbReference>
<dbReference type="eggNOG" id="ENOG50338B4">
    <property type="taxonomic scope" value="Bacteria"/>
</dbReference>
<sequence length="305" mass="35103">MKTFFTTLLITLVALTSCTQDIDIDPRAEVKVVASCVLSNTDVQQLKLTYSKEIGGGRFFEEVEQATATLYEEDRAIGVFTKTGYGVWELHYRPIAGKAYRLEVEIPQHSTLRATTTMPSPVSVRRKALRSYTTRLFTQRQLTAPYWMLCLRSSLTNMPPDPLHLPGLNQDTQVELFQQMGTNHKQVDHFNEERELSTWDRAYSSIVLYRYYTRIVPPKDPSQGSPYEFVVQHPSAEASFVVFRAASTEYDRYLRSVVEKMLFYESEDDPAAWFDQTTIYSNIEHGLGIFAAYYQTAFYYHNALP</sequence>
<dbReference type="PATRIC" id="fig|1127696.3.peg.213"/>
<dbReference type="STRING" id="1127696.HMPREF9134_00259"/>